<evidence type="ECO:0000313" key="2">
    <source>
        <dbReference type="Proteomes" id="UP001062901"/>
    </source>
</evidence>
<name>A0ABQ0NY15_9PROT</name>
<dbReference type="Proteomes" id="UP001062901">
    <property type="component" value="Unassembled WGS sequence"/>
</dbReference>
<keyword evidence="2" id="KW-1185">Reference proteome</keyword>
<sequence length="69" mass="7913">MMLVLLEWAAWVEWAVWEAWAASKSPKPSLSLFVRKGERPQFSAEKASLLRKWGFFYELIGRGGVINVS</sequence>
<accession>A0ABQ0NY15</accession>
<protein>
    <submittedName>
        <fullName evidence="1">Uncharacterized protein</fullName>
    </submittedName>
</protein>
<comment type="caution">
    <text evidence="1">The sequence shown here is derived from an EMBL/GenBank/DDBJ whole genome shotgun (WGS) entry which is preliminary data.</text>
</comment>
<organism evidence="1 2">
    <name type="scientific">Saccharibacter floricola DSM 15669</name>
    <dbReference type="NCBI Taxonomy" id="1123227"/>
    <lineage>
        <taxon>Bacteria</taxon>
        <taxon>Pseudomonadati</taxon>
        <taxon>Pseudomonadota</taxon>
        <taxon>Alphaproteobacteria</taxon>
        <taxon>Acetobacterales</taxon>
        <taxon>Acetobacteraceae</taxon>
        <taxon>Saccharibacter</taxon>
    </lineage>
</organism>
<evidence type="ECO:0000313" key="1">
    <source>
        <dbReference type="EMBL" id="GBQ06233.1"/>
    </source>
</evidence>
<proteinExistence type="predicted"/>
<reference evidence="1" key="1">
    <citation type="submission" date="2013-04" db="EMBL/GenBank/DDBJ databases">
        <title>The genome sequencing project of 58 acetic acid bacteria.</title>
        <authorList>
            <person name="Okamoto-Kainuma A."/>
            <person name="Ishikawa M."/>
            <person name="Umino S."/>
            <person name="Koizumi Y."/>
            <person name="Shiwa Y."/>
            <person name="Yoshikawa H."/>
            <person name="Matsutani M."/>
            <person name="Matsushita K."/>
        </authorList>
    </citation>
    <scope>NUCLEOTIDE SEQUENCE</scope>
    <source>
        <strain evidence="1">DSM 15669</strain>
    </source>
</reference>
<gene>
    <name evidence="1" type="ORF">AA15669_0842</name>
</gene>
<dbReference type="EMBL" id="BAQD01000010">
    <property type="protein sequence ID" value="GBQ06233.1"/>
    <property type="molecule type" value="Genomic_DNA"/>
</dbReference>